<dbReference type="OrthoDB" id="2243727at2"/>
<evidence type="ECO:0000313" key="3">
    <source>
        <dbReference type="Proteomes" id="UP000181969"/>
    </source>
</evidence>
<evidence type="ECO:0000313" key="2">
    <source>
        <dbReference type="EMBL" id="SFL32157.1"/>
    </source>
</evidence>
<sequence>MKEFINDVSEIFSRLSKEIDEVKANLENVKVEAKKAELTGQEIQRKVNEFQTLAQPKVDKINEILEKLSEKSSEE</sequence>
<protein>
    <submittedName>
        <fullName evidence="2">Uncharacterized protein</fullName>
    </submittedName>
</protein>
<dbReference type="Proteomes" id="UP000181969">
    <property type="component" value="Unassembled WGS sequence"/>
</dbReference>
<name>A0A1I4GS40_9LACT</name>
<dbReference type="AlphaFoldDB" id="A0A1I4GS40"/>
<dbReference type="EMBL" id="FOTJ01000005">
    <property type="protein sequence ID" value="SFL32157.1"/>
    <property type="molecule type" value="Genomic_DNA"/>
</dbReference>
<reference evidence="2 3" key="1">
    <citation type="submission" date="2016-10" db="EMBL/GenBank/DDBJ databases">
        <authorList>
            <person name="de Groot N.N."/>
        </authorList>
    </citation>
    <scope>NUCLEOTIDE SEQUENCE [LARGE SCALE GENOMIC DNA]</scope>
    <source>
        <strain evidence="2 3">M79</strain>
    </source>
</reference>
<keyword evidence="1" id="KW-0175">Coiled coil</keyword>
<feature type="coiled-coil region" evidence="1">
    <location>
        <begin position="5"/>
        <end position="46"/>
    </location>
</feature>
<proteinExistence type="predicted"/>
<evidence type="ECO:0000256" key="1">
    <source>
        <dbReference type="SAM" id="Coils"/>
    </source>
</evidence>
<accession>A0A1I4GS40</accession>
<dbReference type="RefSeq" id="WP_074751035.1">
    <property type="nucleotide sequence ID" value="NZ_CP141709.1"/>
</dbReference>
<organism evidence="2 3">
    <name type="scientific">Lactococcus garvieae</name>
    <dbReference type="NCBI Taxonomy" id="1363"/>
    <lineage>
        <taxon>Bacteria</taxon>
        <taxon>Bacillati</taxon>
        <taxon>Bacillota</taxon>
        <taxon>Bacilli</taxon>
        <taxon>Lactobacillales</taxon>
        <taxon>Streptococcaceae</taxon>
        <taxon>Lactococcus</taxon>
    </lineage>
</organism>
<gene>
    <name evidence="2" type="ORF">SAMN05216438_1054</name>
</gene>